<dbReference type="KEGG" id="jar:G7057_08980"/>
<reference evidence="3 4" key="1">
    <citation type="journal article" date="2017" name="Int. J. Syst. Evol. Microbiol.">
        <title>Jeotgalibaca porci sp. nov. and Jeotgalibaca arthritidis sp. nov., isolated from pigs, and emended description of the genus Jeotgalibaca.</title>
        <authorList>
            <person name="Zamora L."/>
            <person name="Perez-Sancho M."/>
            <person name="Dominguez L."/>
            <person name="Fernandez-Garayzabal J.F."/>
            <person name="Vela A.I."/>
        </authorList>
    </citation>
    <scope>NUCLEOTIDE SEQUENCE [LARGE SCALE GENOMIC DNA]</scope>
    <source>
        <strain evidence="3 4">CECT 9157</strain>
    </source>
</reference>
<dbReference type="Pfam" id="PF25164">
    <property type="entry name" value="CoiA_N"/>
    <property type="match status" value="1"/>
</dbReference>
<sequence length="354" mass="41713">MIYAETANGLKIKAGDASNQQSFRCPGCKSPVFLKQGQLKIAHFSHYQQSDCRQFSEGETATHLLGKEVIYEWLVNQGLSVELEAWLPKLQQRPDLLVTTVEGNQIAIEYQCSPISYGDLLKRTSGYEENGYQVIWICGPNYQLKKRLKNSHYLFLRHHKRRFHFLYFDSQSRHLYVYDHVHYNQHNHLVAVCYRYSLNSLSWQVFKELYQTGSRRTCSDQQDKKRYYLSDYKRMALLRQQGEENKAFLEQLYCNRHSLADLPNCLFYLPTKTLCLQESAYIWKYHVLCEFEKKGSITLSDWTIILETLTVFQMPFISKEVLEQPFQTFMADLVALGYCAGVAENVWQQKKRFF</sequence>
<dbReference type="PIRSF" id="PIRSF007487">
    <property type="entry name" value="Competence-induced_CoiA_bac"/>
    <property type="match status" value="1"/>
</dbReference>
<evidence type="ECO:0000313" key="4">
    <source>
        <dbReference type="Proteomes" id="UP000501451"/>
    </source>
</evidence>
<proteinExistence type="predicted"/>
<dbReference type="Proteomes" id="UP000501451">
    <property type="component" value="Chromosome"/>
</dbReference>
<organism evidence="3 4">
    <name type="scientific">Jeotgalibaca arthritidis</name>
    <dbReference type="NCBI Taxonomy" id="1868794"/>
    <lineage>
        <taxon>Bacteria</taxon>
        <taxon>Bacillati</taxon>
        <taxon>Bacillota</taxon>
        <taxon>Bacilli</taxon>
        <taxon>Lactobacillales</taxon>
        <taxon>Carnobacteriaceae</taxon>
        <taxon>Jeotgalibaca</taxon>
    </lineage>
</organism>
<feature type="domain" description="Competence protein CoiA nuclease-like" evidence="1">
    <location>
        <begin position="59"/>
        <end position="205"/>
    </location>
</feature>
<accession>A0A6G7KB93</accession>
<dbReference type="Pfam" id="PF06054">
    <property type="entry name" value="CoiA_nuc"/>
    <property type="match status" value="1"/>
</dbReference>
<dbReference type="RefSeq" id="WP_166162968.1">
    <property type="nucleotide sequence ID" value="NZ_CP049740.1"/>
</dbReference>
<evidence type="ECO:0000313" key="3">
    <source>
        <dbReference type="EMBL" id="QII82544.1"/>
    </source>
</evidence>
<dbReference type="InterPro" id="IPR010330">
    <property type="entry name" value="CoiA_nuc"/>
</dbReference>
<protein>
    <recommendedName>
        <fullName evidence="5">Competence protein CoiA</fullName>
    </recommendedName>
</protein>
<evidence type="ECO:0008006" key="5">
    <source>
        <dbReference type="Google" id="ProtNLM"/>
    </source>
</evidence>
<dbReference type="InterPro" id="IPR021176">
    <property type="entry name" value="Competence-induced_CoiA"/>
</dbReference>
<keyword evidence="4" id="KW-1185">Reference proteome</keyword>
<feature type="domain" description="Competence protein CoiA-like N-terminal" evidence="2">
    <location>
        <begin position="18"/>
        <end position="53"/>
    </location>
</feature>
<evidence type="ECO:0000259" key="1">
    <source>
        <dbReference type="Pfam" id="PF06054"/>
    </source>
</evidence>
<name>A0A6G7KB93_9LACT</name>
<evidence type="ECO:0000259" key="2">
    <source>
        <dbReference type="Pfam" id="PF25164"/>
    </source>
</evidence>
<gene>
    <name evidence="3" type="ORF">G7057_08980</name>
</gene>
<dbReference type="InterPro" id="IPR057253">
    <property type="entry name" value="CoiA-like_N"/>
</dbReference>
<dbReference type="EMBL" id="CP049740">
    <property type="protein sequence ID" value="QII82544.1"/>
    <property type="molecule type" value="Genomic_DNA"/>
</dbReference>
<dbReference type="AlphaFoldDB" id="A0A6G7KB93"/>